<comment type="caution">
    <text evidence="8">The sequence shown here is derived from an EMBL/GenBank/DDBJ whole genome shotgun (WGS) entry which is preliminary data.</text>
</comment>
<accession>A0A2S5GXB6</accession>
<dbReference type="EMBL" id="PREU01000001">
    <property type="protein sequence ID" value="PPA77732.1"/>
    <property type="molecule type" value="Genomic_DNA"/>
</dbReference>
<dbReference type="SUPFAM" id="SSF53335">
    <property type="entry name" value="S-adenosyl-L-methionine-dependent methyltransferases"/>
    <property type="match status" value="1"/>
</dbReference>
<feature type="binding site" evidence="5">
    <location>
        <position position="164"/>
    </location>
    <ligand>
        <name>S-adenosyl-L-methionine</name>
        <dbReference type="ChEBI" id="CHEBI:59789"/>
    </ligand>
</feature>
<keyword evidence="2 5" id="KW-0808">Transferase</keyword>
<evidence type="ECO:0000256" key="2">
    <source>
        <dbReference type="ARBA" id="ARBA00022679"/>
    </source>
</evidence>
<keyword evidence="1 5" id="KW-0489">Methyltransferase</keyword>
<dbReference type="CDD" id="cd02440">
    <property type="entry name" value="AdoMet_MTases"/>
    <property type="match status" value="1"/>
</dbReference>
<feature type="binding site" evidence="5">
    <location>
        <begin position="114"/>
        <end position="118"/>
    </location>
    <ligand>
        <name>S-adenosyl-L-methionine</name>
        <dbReference type="ChEBI" id="CHEBI:59789"/>
    </ligand>
</feature>
<dbReference type="Proteomes" id="UP000239990">
    <property type="component" value="Unassembled WGS sequence"/>
</dbReference>
<dbReference type="PANTHER" id="PTHR18895:SF74">
    <property type="entry name" value="MTRF1L RELEASE FACTOR GLUTAMINE METHYLTRANSFERASE"/>
    <property type="match status" value="1"/>
</dbReference>
<protein>
    <recommendedName>
        <fullName evidence="5">Release factor glutamine methyltransferase</fullName>
        <shortName evidence="5">RF MTase</shortName>
        <ecNumber evidence="5">2.1.1.297</ecNumber>
    </recommendedName>
    <alternativeName>
        <fullName evidence="5">N5-glutamine methyltransferase PrmC</fullName>
    </alternativeName>
    <alternativeName>
        <fullName evidence="5">Protein-(glutamine-N5) MTase PrmC</fullName>
    </alternativeName>
    <alternativeName>
        <fullName evidence="5">Protein-glutamine N-methyltransferase PrmC</fullName>
    </alternativeName>
</protein>
<evidence type="ECO:0000256" key="5">
    <source>
        <dbReference type="HAMAP-Rule" id="MF_02126"/>
    </source>
</evidence>
<dbReference type="InterPro" id="IPR004556">
    <property type="entry name" value="HemK-like"/>
</dbReference>
<dbReference type="AlphaFoldDB" id="A0A2S5GXB6"/>
<dbReference type="EC" id="2.1.1.297" evidence="5"/>
<dbReference type="FunFam" id="3.40.50.150:FF:000053">
    <property type="entry name" value="Release factor glutamine methyltransferase"/>
    <property type="match status" value="1"/>
</dbReference>
<dbReference type="GO" id="GO:0102559">
    <property type="term" value="F:peptide chain release factor N(5)-glutamine methyltransferase activity"/>
    <property type="evidence" value="ECO:0007669"/>
    <property type="project" value="UniProtKB-EC"/>
</dbReference>
<dbReference type="InterPro" id="IPR002052">
    <property type="entry name" value="DNA_methylase_N6_adenine_CS"/>
</dbReference>
<comment type="similarity">
    <text evidence="5">Belongs to the protein N5-glutamine methyltransferase family. PrmC subfamily.</text>
</comment>
<evidence type="ECO:0000313" key="8">
    <source>
        <dbReference type="EMBL" id="PPA77732.1"/>
    </source>
</evidence>
<feature type="domain" description="Release factor glutamine methyltransferase N-terminal" evidence="7">
    <location>
        <begin position="14"/>
        <end position="69"/>
    </location>
</feature>
<comment type="function">
    <text evidence="5">Methylates the class 1 translation termination release factors RF1/PrfA and RF2/PrfB on the glutamine residue of the universally conserved GGQ motif.</text>
</comment>
<reference evidence="8 9" key="1">
    <citation type="submission" date="2018-02" db="EMBL/GenBank/DDBJ databases">
        <title>Draft Genome of Achromobacter spanius stain 6.</title>
        <authorList>
            <person name="Gunasekera T.S."/>
            <person name="Radwan O."/>
            <person name="Ruiz O.N."/>
        </authorList>
    </citation>
    <scope>NUCLEOTIDE SEQUENCE [LARGE SCALE GENOMIC DNA]</scope>
    <source>
        <strain evidence="8 9">6</strain>
    </source>
</reference>
<proteinExistence type="inferred from homology"/>
<dbReference type="HAMAP" id="MF_02126">
    <property type="entry name" value="RF_methyltr_PrmC"/>
    <property type="match status" value="1"/>
</dbReference>
<dbReference type="Gene3D" id="3.40.50.150">
    <property type="entry name" value="Vaccinia Virus protein VP39"/>
    <property type="match status" value="1"/>
</dbReference>
<sequence length="277" mass="29582">MTTPQLKSLLLDTRLPRLEVRMLLEHVLQKPRAWLLAHDTDPLDPDVAAAFNALLARRLAGEPMAYLLGHREFMGHRFTVTPDVLIPRPDTEVLVETALECVAGIAGPAVLDLGTGSGAIAISIALARRDARVMASDVSAAALKVAAANAWDLTASVRFVEGSWFDAVPAGEGFDLIVSNPPYVASNDPHLDQGDLRFEPRGALTDGASGLQDLSRIVTGAAQHLRPGGALWLEHGWDQAQAVRGLLADAGFENVHSRHDLAGIERISGGRRPAARG</sequence>
<dbReference type="InterPro" id="IPR040758">
    <property type="entry name" value="PrmC_N"/>
</dbReference>
<dbReference type="PROSITE" id="PS00092">
    <property type="entry name" value="N6_MTASE"/>
    <property type="match status" value="1"/>
</dbReference>
<dbReference type="RefSeq" id="WP_046803239.1">
    <property type="nucleotide sequence ID" value="NZ_PREU01000001.1"/>
</dbReference>
<name>A0A2S5GXB6_9BURK</name>
<evidence type="ECO:0000256" key="3">
    <source>
        <dbReference type="ARBA" id="ARBA00022691"/>
    </source>
</evidence>
<dbReference type="NCBIfam" id="TIGR00536">
    <property type="entry name" value="hemK_fam"/>
    <property type="match status" value="1"/>
</dbReference>
<feature type="binding site" evidence="5">
    <location>
        <begin position="180"/>
        <end position="183"/>
    </location>
    <ligand>
        <name>substrate</name>
    </ligand>
</feature>
<keyword evidence="3 5" id="KW-0949">S-adenosyl-L-methionine</keyword>
<dbReference type="Pfam" id="PF05175">
    <property type="entry name" value="MTS"/>
    <property type="match status" value="1"/>
</dbReference>
<feature type="domain" description="Methyltransferase small" evidence="6">
    <location>
        <begin position="106"/>
        <end position="188"/>
    </location>
</feature>
<dbReference type="GO" id="GO:0032259">
    <property type="term" value="P:methylation"/>
    <property type="evidence" value="ECO:0007669"/>
    <property type="project" value="UniProtKB-KW"/>
</dbReference>
<feature type="binding site" evidence="5">
    <location>
        <position position="137"/>
    </location>
    <ligand>
        <name>S-adenosyl-L-methionine</name>
        <dbReference type="ChEBI" id="CHEBI:59789"/>
    </ligand>
</feature>
<dbReference type="InterPro" id="IPR050320">
    <property type="entry name" value="N5-glutamine_MTase"/>
</dbReference>
<dbReference type="PANTHER" id="PTHR18895">
    <property type="entry name" value="HEMK METHYLTRANSFERASE"/>
    <property type="match status" value="1"/>
</dbReference>
<dbReference type="InterPro" id="IPR019874">
    <property type="entry name" value="RF_methyltr_PrmC"/>
</dbReference>
<comment type="catalytic activity">
    <reaction evidence="4 5">
        <text>L-glutaminyl-[peptide chain release factor] + S-adenosyl-L-methionine = N(5)-methyl-L-glutaminyl-[peptide chain release factor] + S-adenosyl-L-homocysteine + H(+)</text>
        <dbReference type="Rhea" id="RHEA:42896"/>
        <dbReference type="Rhea" id="RHEA-COMP:10271"/>
        <dbReference type="Rhea" id="RHEA-COMP:10272"/>
        <dbReference type="ChEBI" id="CHEBI:15378"/>
        <dbReference type="ChEBI" id="CHEBI:30011"/>
        <dbReference type="ChEBI" id="CHEBI:57856"/>
        <dbReference type="ChEBI" id="CHEBI:59789"/>
        <dbReference type="ChEBI" id="CHEBI:61891"/>
        <dbReference type="EC" id="2.1.1.297"/>
    </reaction>
</comment>
<dbReference type="Gene3D" id="1.10.8.10">
    <property type="entry name" value="DNA helicase RuvA subunit, C-terminal domain"/>
    <property type="match status" value="1"/>
</dbReference>
<dbReference type="NCBIfam" id="TIGR03534">
    <property type="entry name" value="RF_mod_PrmC"/>
    <property type="match status" value="1"/>
</dbReference>
<evidence type="ECO:0000256" key="4">
    <source>
        <dbReference type="ARBA" id="ARBA00048391"/>
    </source>
</evidence>
<evidence type="ECO:0000313" key="9">
    <source>
        <dbReference type="Proteomes" id="UP000239990"/>
    </source>
</evidence>
<dbReference type="GO" id="GO:0003676">
    <property type="term" value="F:nucleic acid binding"/>
    <property type="evidence" value="ECO:0007669"/>
    <property type="project" value="InterPro"/>
</dbReference>
<dbReference type="Pfam" id="PF17827">
    <property type="entry name" value="PrmC_N"/>
    <property type="match status" value="1"/>
</dbReference>
<evidence type="ECO:0000259" key="7">
    <source>
        <dbReference type="Pfam" id="PF17827"/>
    </source>
</evidence>
<evidence type="ECO:0000259" key="6">
    <source>
        <dbReference type="Pfam" id="PF05175"/>
    </source>
</evidence>
<organism evidence="8 9">
    <name type="scientific">Achromobacter spanius</name>
    <dbReference type="NCBI Taxonomy" id="217203"/>
    <lineage>
        <taxon>Bacteria</taxon>
        <taxon>Pseudomonadati</taxon>
        <taxon>Pseudomonadota</taxon>
        <taxon>Betaproteobacteria</taxon>
        <taxon>Burkholderiales</taxon>
        <taxon>Alcaligenaceae</taxon>
        <taxon>Achromobacter</taxon>
    </lineage>
</organism>
<dbReference type="InterPro" id="IPR029063">
    <property type="entry name" value="SAM-dependent_MTases_sf"/>
</dbReference>
<gene>
    <name evidence="5 8" type="primary">prmC</name>
    <name evidence="8" type="ORF">C4E15_00025</name>
</gene>
<dbReference type="OrthoDB" id="9800643at2"/>
<evidence type="ECO:0000256" key="1">
    <source>
        <dbReference type="ARBA" id="ARBA00022603"/>
    </source>
</evidence>
<feature type="binding site" evidence="5">
    <location>
        <position position="180"/>
    </location>
    <ligand>
        <name>S-adenosyl-L-methionine</name>
        <dbReference type="ChEBI" id="CHEBI:59789"/>
    </ligand>
</feature>
<dbReference type="InterPro" id="IPR007848">
    <property type="entry name" value="Small_mtfrase_dom"/>
</dbReference>